<keyword evidence="4" id="KW-0433">Leucine-rich repeat</keyword>
<dbReference type="InterPro" id="IPR032675">
    <property type="entry name" value="LRR_dom_sf"/>
</dbReference>
<dbReference type="InterPro" id="IPR012677">
    <property type="entry name" value="Nucleotide-bd_a/b_plait_sf"/>
</dbReference>
<keyword evidence="11" id="KW-1185">Reference proteome</keyword>
<dbReference type="PROSITE" id="PS51281">
    <property type="entry name" value="TAP_C"/>
    <property type="match status" value="1"/>
</dbReference>
<comment type="similarity">
    <text evidence="2">Belongs to the NXF family.</text>
</comment>
<dbReference type="InterPro" id="IPR032710">
    <property type="entry name" value="NTF2-like_dom_sf"/>
</dbReference>
<dbReference type="Pfam" id="PF22602">
    <property type="entry name" value="NXF_NTF2"/>
    <property type="match status" value="1"/>
</dbReference>
<protein>
    <recommendedName>
        <fullName evidence="12">Nuclear RNA export factor 1</fullName>
    </recommendedName>
</protein>
<dbReference type="PROSITE" id="PS50177">
    <property type="entry name" value="NTF2_DOMAIN"/>
    <property type="match status" value="1"/>
</dbReference>
<dbReference type="PANTHER" id="PTHR10662:SF22">
    <property type="entry name" value="NUCLEAR RNA EXPORT FACTOR 1"/>
    <property type="match status" value="1"/>
</dbReference>
<evidence type="ECO:0000256" key="3">
    <source>
        <dbReference type="ARBA" id="ARBA00022448"/>
    </source>
</evidence>
<dbReference type="Gene3D" id="3.30.70.330">
    <property type="match status" value="1"/>
</dbReference>
<dbReference type="GO" id="GO:0003723">
    <property type="term" value="F:RNA binding"/>
    <property type="evidence" value="ECO:0007669"/>
    <property type="project" value="TreeGrafter"/>
</dbReference>
<accession>A0AA39KNB5</accession>
<evidence type="ECO:0000256" key="4">
    <source>
        <dbReference type="ARBA" id="ARBA00022614"/>
    </source>
</evidence>
<feature type="domain" description="NTF2" evidence="8">
    <location>
        <begin position="294"/>
        <end position="442"/>
    </location>
</feature>
<dbReference type="SUPFAM" id="SSF54427">
    <property type="entry name" value="NTF2-like"/>
    <property type="match status" value="1"/>
</dbReference>
<comment type="caution">
    <text evidence="10">The sequence shown here is derived from an EMBL/GenBank/DDBJ whole genome shotgun (WGS) entry which is preliminary data.</text>
</comment>
<dbReference type="InterPro" id="IPR001611">
    <property type="entry name" value="Leu-rich_rpt"/>
</dbReference>
<dbReference type="Gene3D" id="3.80.10.10">
    <property type="entry name" value="Ribonuclease Inhibitor"/>
    <property type="match status" value="1"/>
</dbReference>
<dbReference type="InterPro" id="IPR009060">
    <property type="entry name" value="UBA-like_sf"/>
</dbReference>
<dbReference type="GO" id="GO:0016973">
    <property type="term" value="P:poly(A)+ mRNA export from nucleus"/>
    <property type="evidence" value="ECO:0007669"/>
    <property type="project" value="TreeGrafter"/>
</dbReference>
<evidence type="ECO:0000256" key="2">
    <source>
        <dbReference type="ARBA" id="ARBA00009285"/>
    </source>
</evidence>
<sequence>MQNNLPLIPLQLDVSTAIKLAKNEGMFKERTLMARNDAWHRIKILHGAKYDKEYVLKAILTAAEPADLIPVRYQSAGGDDTSFIARNCGPALEKLCKTNLIIKIPNNDPLILVITLAFASIQDLKVSIQPLLLALLTKRYEPITKSLDLNNFHRQEEIAKHVFCPLSQTRTFSHVLKLTKTALASFEHLNLQNNELVSLTALENSNLTEIRTLDLRNNNLMGMETLTPIRSLMITELWLDGNPLCENYSSSRQYIESALKYCPHLMKLDGVSLDNENIPPINNNYFPDDKLKKLVKQFANHFFILHDQKDRLSLRVLYDKNAIYSLSFDVKLDAKNRKNFGPYMMENRNILNQSNFLNSDSLLYRGPNAIITAIKKLPNCIHDRSSFYYDVLYNNNDLIALEIRGIVKILPPVLQVLSFNRTFILASYPENEYKIINDHYHINSIITGIVSSNFENQLENFNYEFECFSPREKKQFAMMLGKITRLNDKWSWQFLEDVNWDLKRAILNFVDAYSTSVLPNDAFR</sequence>
<dbReference type="SUPFAM" id="SSF46934">
    <property type="entry name" value="UBA-like"/>
    <property type="match status" value="1"/>
</dbReference>
<keyword evidence="6" id="KW-0509">mRNA transport</keyword>
<evidence type="ECO:0000259" key="8">
    <source>
        <dbReference type="PROSITE" id="PS50177"/>
    </source>
</evidence>
<keyword evidence="5" id="KW-0677">Repeat</keyword>
<dbReference type="Gene3D" id="3.10.450.50">
    <property type="match status" value="1"/>
</dbReference>
<evidence type="ECO:0000256" key="6">
    <source>
        <dbReference type="ARBA" id="ARBA00022816"/>
    </source>
</evidence>
<dbReference type="Gene3D" id="1.10.8.10">
    <property type="entry name" value="DNA helicase RuvA subunit, C-terminal domain"/>
    <property type="match status" value="1"/>
</dbReference>
<evidence type="ECO:0000313" key="10">
    <source>
        <dbReference type="EMBL" id="KAK0167606.1"/>
    </source>
</evidence>
<dbReference type="InterPro" id="IPR002075">
    <property type="entry name" value="NTF2_dom"/>
</dbReference>
<comment type="subcellular location">
    <subcellularLocation>
        <location evidence="1">Nucleus</location>
    </subcellularLocation>
</comment>
<evidence type="ECO:0000256" key="5">
    <source>
        <dbReference type="ARBA" id="ARBA00022737"/>
    </source>
</evidence>
<evidence type="ECO:0000313" key="11">
    <source>
        <dbReference type="Proteomes" id="UP001168972"/>
    </source>
</evidence>
<name>A0AA39KNB5_MICHY</name>
<dbReference type="InterPro" id="IPR035979">
    <property type="entry name" value="RBD_domain_sf"/>
</dbReference>
<organism evidence="10 11">
    <name type="scientific">Microctonus hyperodae</name>
    <name type="common">Parasitoid wasp</name>
    <dbReference type="NCBI Taxonomy" id="165561"/>
    <lineage>
        <taxon>Eukaryota</taxon>
        <taxon>Metazoa</taxon>
        <taxon>Ecdysozoa</taxon>
        <taxon>Arthropoda</taxon>
        <taxon>Hexapoda</taxon>
        <taxon>Insecta</taxon>
        <taxon>Pterygota</taxon>
        <taxon>Neoptera</taxon>
        <taxon>Endopterygota</taxon>
        <taxon>Hymenoptera</taxon>
        <taxon>Apocrita</taxon>
        <taxon>Ichneumonoidea</taxon>
        <taxon>Braconidae</taxon>
        <taxon>Euphorinae</taxon>
        <taxon>Microctonus</taxon>
    </lineage>
</organism>
<dbReference type="Pfam" id="PF24048">
    <property type="entry name" value="LRR_NXF1-5"/>
    <property type="match status" value="1"/>
</dbReference>
<dbReference type="PROSITE" id="PS51450">
    <property type="entry name" value="LRR"/>
    <property type="match status" value="1"/>
</dbReference>
<evidence type="ECO:0000256" key="7">
    <source>
        <dbReference type="ARBA" id="ARBA00023242"/>
    </source>
</evidence>
<keyword evidence="3" id="KW-0813">Transport</keyword>
<evidence type="ECO:0000256" key="1">
    <source>
        <dbReference type="ARBA" id="ARBA00004123"/>
    </source>
</evidence>
<dbReference type="InterPro" id="IPR018222">
    <property type="entry name" value="Nuclear_transport_factor_2_euk"/>
</dbReference>
<proteinExistence type="inferred from homology"/>
<dbReference type="Proteomes" id="UP001168972">
    <property type="component" value="Unassembled WGS sequence"/>
</dbReference>
<keyword evidence="7" id="KW-0539">Nucleus</keyword>
<reference evidence="10" key="2">
    <citation type="submission" date="2023-03" db="EMBL/GenBank/DDBJ databases">
        <authorList>
            <person name="Inwood S.N."/>
            <person name="Skelly J.G."/>
            <person name="Guhlin J."/>
            <person name="Harrop T.W.R."/>
            <person name="Goldson S.G."/>
            <person name="Dearden P.K."/>
        </authorList>
    </citation>
    <scope>NUCLEOTIDE SEQUENCE</scope>
    <source>
        <strain evidence="10">Lincoln</strain>
        <tissue evidence="10">Whole body</tissue>
    </source>
</reference>
<dbReference type="InterPro" id="IPR030217">
    <property type="entry name" value="NXF_fam"/>
</dbReference>
<dbReference type="AlphaFoldDB" id="A0AA39KNB5"/>
<dbReference type="GO" id="GO:0005634">
    <property type="term" value="C:nucleus"/>
    <property type="evidence" value="ECO:0007669"/>
    <property type="project" value="UniProtKB-SubCell"/>
</dbReference>
<evidence type="ECO:0008006" key="12">
    <source>
        <dbReference type="Google" id="ProtNLM"/>
    </source>
</evidence>
<dbReference type="PANTHER" id="PTHR10662">
    <property type="entry name" value="NUCLEAR RNA EXPORT FACTOR"/>
    <property type="match status" value="1"/>
</dbReference>
<dbReference type="InterPro" id="IPR057125">
    <property type="entry name" value="NXF1/2/3/5-like_LRR"/>
</dbReference>
<dbReference type="EMBL" id="JAQQBR010001832">
    <property type="protein sequence ID" value="KAK0167606.1"/>
    <property type="molecule type" value="Genomic_DNA"/>
</dbReference>
<dbReference type="InterPro" id="IPR005637">
    <property type="entry name" value="TAP_C_dom"/>
</dbReference>
<dbReference type="SUPFAM" id="SSF52058">
    <property type="entry name" value="L domain-like"/>
    <property type="match status" value="1"/>
</dbReference>
<gene>
    <name evidence="10" type="ORF">PV327_004980</name>
</gene>
<dbReference type="Pfam" id="PF03943">
    <property type="entry name" value="TAP_C"/>
    <property type="match status" value="1"/>
</dbReference>
<reference evidence="10" key="1">
    <citation type="journal article" date="2023" name="bioRxiv">
        <title>Scaffold-level genome assemblies of two parasitoid biocontrol wasps reveal the parthenogenesis mechanism and an associated novel virus.</title>
        <authorList>
            <person name="Inwood S."/>
            <person name="Skelly J."/>
            <person name="Guhlin J."/>
            <person name="Harrop T."/>
            <person name="Goldson S."/>
            <person name="Dearden P."/>
        </authorList>
    </citation>
    <scope>NUCLEOTIDE SEQUENCE</scope>
    <source>
        <strain evidence="10">Lincoln</strain>
        <tissue evidence="10">Whole body</tissue>
    </source>
</reference>
<evidence type="ECO:0000259" key="9">
    <source>
        <dbReference type="PROSITE" id="PS51281"/>
    </source>
</evidence>
<dbReference type="SUPFAM" id="SSF54928">
    <property type="entry name" value="RNA-binding domain, RBD"/>
    <property type="match status" value="1"/>
</dbReference>
<feature type="domain" description="TAP-C" evidence="9">
    <location>
        <begin position="471"/>
        <end position="524"/>
    </location>
</feature>